<comment type="caution">
    <text evidence="1">The sequence shown here is derived from an EMBL/GenBank/DDBJ whole genome shotgun (WGS) entry which is preliminary data.</text>
</comment>
<name>A0ACB9LN40_9MYRT</name>
<sequence length="710" mass="79640">MMMMNMKTKMGESVASRILPNFIFIFTLATIASVHRSQDDTSYYDLCAPFACGGIDFSFPFFLLQQARSALPCGIPGYQITCDSSDTPYLLLGTSLYQVKSLSLVGRVITLVNTELFNDLSDSKCEYLQKSIVFPPLYPASGVGYNLSRRGSTGQLSFYFCNLGRNGDLPISLVINYTCSLDCCGRRIVYLDGNTTLTSTPDQMVECKNVTVPGSDNMDLTDSLLQFNGTYQRRMWLLDKLRNEGFSLTWPPIPECDKCHQENGRCGYIETVQCFDQVGTRSDNLTKGKATGRWRIIIIGVASGSSLLALFTASLLFRKKWFLVDRGNTKYDGPEAEELIRTCQSTLVMNYSFEDIKMMTIDFKHKLGEGGYGRVYKGRLEDGRLVAVKMLDNLNNESEDFVNEVRTIGRIHHLNIIRLSGFCYEGTKRALVYEYMQNGSLGDYLGERACVSLRMDKLWGIAIGIARGIEYLHTGCESRILHLDIKPQNVLLDEDFNAKISDFGLAKIHSRQKSIISMSGARGTVGFIAPELFLRNFGNPSHKSDVYSFGMLLVEMVGMRTRKVKTGVSLSESHFLSWIYDELTQGRKHEEIGNSLEGRTRQLIMIALWCIQMNPRDRPSMTEVLEMLSGRADHIPIPPKPVLLVPPQQESVLEVESASTDEEALIPLGGIGAPETRGYKSEVAPRRPLIQFPGMETVHGRIRRSFTATY</sequence>
<evidence type="ECO:0000313" key="1">
    <source>
        <dbReference type="EMBL" id="KAI4312729.1"/>
    </source>
</evidence>
<reference evidence="2" key="1">
    <citation type="journal article" date="2023" name="Front. Plant Sci.">
        <title>Chromosomal-level genome assembly of Melastoma candidum provides insights into trichome evolution.</title>
        <authorList>
            <person name="Zhong Y."/>
            <person name="Wu W."/>
            <person name="Sun C."/>
            <person name="Zou P."/>
            <person name="Liu Y."/>
            <person name="Dai S."/>
            <person name="Zhou R."/>
        </authorList>
    </citation>
    <scope>NUCLEOTIDE SEQUENCE [LARGE SCALE GENOMIC DNA]</scope>
</reference>
<proteinExistence type="predicted"/>
<accession>A0ACB9LN40</accession>
<dbReference type="EMBL" id="CM042890">
    <property type="protein sequence ID" value="KAI4312729.1"/>
    <property type="molecule type" value="Genomic_DNA"/>
</dbReference>
<evidence type="ECO:0000313" key="2">
    <source>
        <dbReference type="Proteomes" id="UP001057402"/>
    </source>
</evidence>
<keyword evidence="2" id="KW-1185">Reference proteome</keyword>
<organism evidence="1 2">
    <name type="scientific">Melastoma candidum</name>
    <dbReference type="NCBI Taxonomy" id="119954"/>
    <lineage>
        <taxon>Eukaryota</taxon>
        <taxon>Viridiplantae</taxon>
        <taxon>Streptophyta</taxon>
        <taxon>Embryophyta</taxon>
        <taxon>Tracheophyta</taxon>
        <taxon>Spermatophyta</taxon>
        <taxon>Magnoliopsida</taxon>
        <taxon>eudicotyledons</taxon>
        <taxon>Gunneridae</taxon>
        <taxon>Pentapetalae</taxon>
        <taxon>rosids</taxon>
        <taxon>malvids</taxon>
        <taxon>Myrtales</taxon>
        <taxon>Melastomataceae</taxon>
        <taxon>Melastomatoideae</taxon>
        <taxon>Melastomateae</taxon>
        <taxon>Melastoma</taxon>
    </lineage>
</organism>
<dbReference type="Proteomes" id="UP001057402">
    <property type="component" value="Chromosome 11"/>
</dbReference>
<protein>
    <submittedName>
        <fullName evidence="1">Uncharacterized protein</fullName>
    </submittedName>
</protein>
<gene>
    <name evidence="1" type="ORF">MLD38_037528</name>
</gene>